<name>A0A1M6KLS1_9FLAO</name>
<organism evidence="2 3">
    <name type="scientific">Aquimarina spongiae</name>
    <dbReference type="NCBI Taxonomy" id="570521"/>
    <lineage>
        <taxon>Bacteria</taxon>
        <taxon>Pseudomonadati</taxon>
        <taxon>Bacteroidota</taxon>
        <taxon>Flavobacteriia</taxon>
        <taxon>Flavobacteriales</taxon>
        <taxon>Flavobacteriaceae</taxon>
        <taxon>Aquimarina</taxon>
    </lineage>
</organism>
<dbReference type="Proteomes" id="UP000184432">
    <property type="component" value="Unassembled WGS sequence"/>
</dbReference>
<keyword evidence="1" id="KW-0175">Coiled coil</keyword>
<accession>A0A1M6KLS1</accession>
<feature type="coiled-coil region" evidence="1">
    <location>
        <begin position="161"/>
        <end position="188"/>
    </location>
</feature>
<gene>
    <name evidence="2" type="ORF">SAMN04488508_11185</name>
</gene>
<dbReference type="AlphaFoldDB" id="A0A1M6KLS1"/>
<sequence length="399" mass="45926">MKKIYVIVFILSLLFPISGHTQNKINLSDYSFEIDELSEEKFITFTKKELENSQFVFVGEQHGIKEVGAFTNFLFDQAQSYEYKTLCIETDAIAAKKIKAMASAKAPIDKAKNLDREFPYSIPFYNNENDYNLFTNVVTKGGDIWGIDQTFMVQFRLNFDYLSQTTQNKALKNKVEELKEKADIAYKQAVAQKDYTAPYIFQYDKATHDHLLSLTDDPNEIEIIKQLWKTKEIYAYNTITKEYYKNNNERGLLMKQNFARYYKEAQKTIPTPKVIFKLGANHAAKGLTRTNIYDISNLASELAIMNNMHSIHFVVMGITGTAATGNPFAPSSSVPFDNTKQFPKEIQELIPSITKKYFVLNLAPLREHAYSNFSEGFKKTMFRYDILVLIKDAEAFKGF</sequence>
<reference evidence="3" key="1">
    <citation type="submission" date="2016-11" db="EMBL/GenBank/DDBJ databases">
        <authorList>
            <person name="Varghese N."/>
            <person name="Submissions S."/>
        </authorList>
    </citation>
    <scope>NUCLEOTIDE SEQUENCE [LARGE SCALE GENOMIC DNA]</scope>
    <source>
        <strain evidence="3">DSM 22623</strain>
    </source>
</reference>
<evidence type="ECO:0000313" key="2">
    <source>
        <dbReference type="EMBL" id="SHJ59846.1"/>
    </source>
</evidence>
<evidence type="ECO:0008006" key="4">
    <source>
        <dbReference type="Google" id="ProtNLM"/>
    </source>
</evidence>
<dbReference type="RefSeq" id="WP_139242079.1">
    <property type="nucleotide sequence ID" value="NZ_FQYP01000011.1"/>
</dbReference>
<proteinExistence type="predicted"/>
<evidence type="ECO:0000313" key="3">
    <source>
        <dbReference type="Proteomes" id="UP000184432"/>
    </source>
</evidence>
<protein>
    <recommendedName>
        <fullName evidence="4">Erythromycin esterase</fullName>
    </recommendedName>
</protein>
<evidence type="ECO:0000256" key="1">
    <source>
        <dbReference type="SAM" id="Coils"/>
    </source>
</evidence>
<dbReference type="EMBL" id="FQYP01000011">
    <property type="protein sequence ID" value="SHJ59846.1"/>
    <property type="molecule type" value="Genomic_DNA"/>
</dbReference>
<dbReference type="OrthoDB" id="733813at2"/>
<dbReference type="STRING" id="570521.SAMN04488508_11185"/>
<keyword evidence="3" id="KW-1185">Reference proteome</keyword>